<evidence type="ECO:0000256" key="5">
    <source>
        <dbReference type="ARBA" id="ARBA00022679"/>
    </source>
</evidence>
<comment type="subcellular location">
    <subcellularLocation>
        <location evidence="2">Membrane</location>
    </subcellularLocation>
</comment>
<dbReference type="InterPro" id="IPR003660">
    <property type="entry name" value="HAMP_dom"/>
</dbReference>
<evidence type="ECO:0000256" key="4">
    <source>
        <dbReference type="ARBA" id="ARBA00022553"/>
    </source>
</evidence>
<dbReference type="CDD" id="cd16917">
    <property type="entry name" value="HATPase_UhpB-NarQ-NarX-like"/>
    <property type="match status" value="1"/>
</dbReference>
<dbReference type="GO" id="GO:0046983">
    <property type="term" value="F:protein dimerization activity"/>
    <property type="evidence" value="ECO:0007669"/>
    <property type="project" value="InterPro"/>
</dbReference>
<dbReference type="OrthoDB" id="227596at2"/>
<dbReference type="Gene3D" id="3.30.565.10">
    <property type="entry name" value="Histidine kinase-like ATPase, C-terminal domain"/>
    <property type="match status" value="1"/>
</dbReference>
<dbReference type="Pfam" id="PF07730">
    <property type="entry name" value="HisKA_3"/>
    <property type="match status" value="1"/>
</dbReference>
<dbReference type="Gene3D" id="6.10.340.10">
    <property type="match status" value="1"/>
</dbReference>
<dbReference type="InterPro" id="IPR036890">
    <property type="entry name" value="HATPase_C_sf"/>
</dbReference>
<evidence type="ECO:0000313" key="14">
    <source>
        <dbReference type="EMBL" id="ONM48883.1"/>
    </source>
</evidence>
<keyword evidence="7" id="KW-0547">Nucleotide-binding</keyword>
<keyword evidence="10 12" id="KW-1133">Transmembrane helix</keyword>
<dbReference type="EC" id="2.7.13.3" evidence="3"/>
<proteinExistence type="predicted"/>
<dbReference type="Gene3D" id="1.20.5.1930">
    <property type="match status" value="1"/>
</dbReference>
<gene>
    <name evidence="14" type="ORF">B0T46_10460</name>
</gene>
<feature type="transmembrane region" description="Helical" evidence="12">
    <location>
        <begin position="31"/>
        <end position="50"/>
    </location>
</feature>
<evidence type="ECO:0000313" key="15">
    <source>
        <dbReference type="Proteomes" id="UP000188836"/>
    </source>
</evidence>
<evidence type="ECO:0000256" key="2">
    <source>
        <dbReference type="ARBA" id="ARBA00004370"/>
    </source>
</evidence>
<dbReference type="PANTHER" id="PTHR24421">
    <property type="entry name" value="NITRATE/NITRITE SENSOR PROTEIN NARX-RELATED"/>
    <property type="match status" value="1"/>
</dbReference>
<keyword evidence="12" id="KW-0472">Membrane</keyword>
<dbReference type="PANTHER" id="PTHR24421:SF10">
    <property type="entry name" value="NITRATE_NITRITE SENSOR PROTEIN NARQ"/>
    <property type="match status" value="1"/>
</dbReference>
<keyword evidence="8 14" id="KW-0418">Kinase</keyword>
<dbReference type="GO" id="GO:0000155">
    <property type="term" value="F:phosphorelay sensor kinase activity"/>
    <property type="evidence" value="ECO:0007669"/>
    <property type="project" value="InterPro"/>
</dbReference>
<dbReference type="SMART" id="SM00304">
    <property type="entry name" value="HAMP"/>
    <property type="match status" value="1"/>
</dbReference>
<reference evidence="14 15" key="1">
    <citation type="journal article" date="2016" name="Antonie Van Leeuwenhoek">
        <title>Nocardia donostiensis sp. nov., isolated from human respiratory specimens.</title>
        <authorList>
            <person name="Ercibengoa M."/>
            <person name="Bell M."/>
            <person name="Marimon J.M."/>
            <person name="Humrighouse B."/>
            <person name="Klenk H.P."/>
            <person name="Potter G."/>
            <person name="Perez-Trallero E."/>
        </authorList>
    </citation>
    <scope>NUCLEOTIDE SEQUENCE [LARGE SCALE GENOMIC DNA]</scope>
    <source>
        <strain evidence="14 15">X1655</strain>
    </source>
</reference>
<evidence type="ECO:0000256" key="8">
    <source>
        <dbReference type="ARBA" id="ARBA00022777"/>
    </source>
</evidence>
<name>A0A1W0AZ09_9NOCA</name>
<keyword evidence="6 12" id="KW-0812">Transmembrane</keyword>
<feature type="domain" description="HAMP" evidence="13">
    <location>
        <begin position="81"/>
        <end position="133"/>
    </location>
</feature>
<evidence type="ECO:0000256" key="6">
    <source>
        <dbReference type="ARBA" id="ARBA00022692"/>
    </source>
</evidence>
<evidence type="ECO:0000256" key="12">
    <source>
        <dbReference type="SAM" id="Phobius"/>
    </source>
</evidence>
<dbReference type="Pfam" id="PF02518">
    <property type="entry name" value="HATPase_c"/>
    <property type="match status" value="1"/>
</dbReference>
<sequence length="342" mass="37223">MNGLAVPRGWSGSSGDVVAPRTPVHALFRRVCVINGLVFTLGTLVLALSPATVSSRVRLTEIPVLVIGLAVILAANAFLLRSSLAPLDELVTSMRRVEPLRRDGRSDRRGNGDLNHLIETFNTMLDRLESERSIASASALAAQEGERQRIARELHDEIGQSLTVALLRLKRVVDRAPEELRDDVHSAQETVRGCLDEVRGIARRLRPDVLEDLGLPSALHALCHEFGRTAGFDVTRKIEPNLPRLDPDVELVCYRVAQESLTNIVRHAEASSVELRLDAAGDRITVCIRDDGHGGVVAEGAGIRGMRERALLVNAELTITSPPGGGTEVRLVIPPRHLRNGL</sequence>
<evidence type="ECO:0000256" key="11">
    <source>
        <dbReference type="ARBA" id="ARBA00023012"/>
    </source>
</evidence>
<dbReference type="SUPFAM" id="SSF55874">
    <property type="entry name" value="ATPase domain of HSP90 chaperone/DNA topoisomerase II/histidine kinase"/>
    <property type="match status" value="1"/>
</dbReference>
<evidence type="ECO:0000256" key="3">
    <source>
        <dbReference type="ARBA" id="ARBA00012438"/>
    </source>
</evidence>
<keyword evidence="9" id="KW-0067">ATP-binding</keyword>
<dbReference type="AlphaFoldDB" id="A0A1W0AZ09"/>
<evidence type="ECO:0000256" key="1">
    <source>
        <dbReference type="ARBA" id="ARBA00000085"/>
    </source>
</evidence>
<dbReference type="Pfam" id="PF00672">
    <property type="entry name" value="HAMP"/>
    <property type="match status" value="1"/>
</dbReference>
<dbReference type="STRING" id="1538463.B0T36_09580"/>
<dbReference type="InterPro" id="IPR003594">
    <property type="entry name" value="HATPase_dom"/>
</dbReference>
<comment type="catalytic activity">
    <reaction evidence="1">
        <text>ATP + protein L-histidine = ADP + protein N-phospho-L-histidine.</text>
        <dbReference type="EC" id="2.7.13.3"/>
    </reaction>
</comment>
<dbReference type="GO" id="GO:0005524">
    <property type="term" value="F:ATP binding"/>
    <property type="evidence" value="ECO:0007669"/>
    <property type="project" value="UniProtKB-KW"/>
</dbReference>
<protein>
    <recommendedName>
        <fullName evidence="3">histidine kinase</fullName>
        <ecNumber evidence="3">2.7.13.3</ecNumber>
    </recommendedName>
</protein>
<dbReference type="RefSeq" id="WP_077116363.1">
    <property type="nucleotide sequence ID" value="NZ_LOKT01000005.1"/>
</dbReference>
<feature type="transmembrane region" description="Helical" evidence="12">
    <location>
        <begin position="62"/>
        <end position="80"/>
    </location>
</feature>
<dbReference type="Proteomes" id="UP000188836">
    <property type="component" value="Unassembled WGS sequence"/>
</dbReference>
<keyword evidence="15" id="KW-1185">Reference proteome</keyword>
<dbReference type="InterPro" id="IPR050482">
    <property type="entry name" value="Sensor_HK_TwoCompSys"/>
</dbReference>
<accession>A0A1W0AZ09</accession>
<evidence type="ECO:0000256" key="7">
    <source>
        <dbReference type="ARBA" id="ARBA00022741"/>
    </source>
</evidence>
<comment type="caution">
    <text evidence="14">The sequence shown here is derived from an EMBL/GenBank/DDBJ whole genome shotgun (WGS) entry which is preliminary data.</text>
</comment>
<dbReference type="InterPro" id="IPR011712">
    <property type="entry name" value="Sig_transdc_His_kin_sub3_dim/P"/>
</dbReference>
<organism evidence="14 15">
    <name type="scientific">Nocardia donostiensis</name>
    <dbReference type="NCBI Taxonomy" id="1538463"/>
    <lineage>
        <taxon>Bacteria</taxon>
        <taxon>Bacillati</taxon>
        <taxon>Actinomycetota</taxon>
        <taxon>Actinomycetes</taxon>
        <taxon>Mycobacteriales</taxon>
        <taxon>Nocardiaceae</taxon>
        <taxon>Nocardia</taxon>
    </lineage>
</organism>
<evidence type="ECO:0000256" key="9">
    <source>
        <dbReference type="ARBA" id="ARBA00022840"/>
    </source>
</evidence>
<dbReference type="EMBL" id="MUMY01000007">
    <property type="protein sequence ID" value="ONM48883.1"/>
    <property type="molecule type" value="Genomic_DNA"/>
</dbReference>
<evidence type="ECO:0000259" key="13">
    <source>
        <dbReference type="PROSITE" id="PS50885"/>
    </source>
</evidence>
<keyword evidence="4" id="KW-0597">Phosphoprotein</keyword>
<dbReference type="GO" id="GO:0016020">
    <property type="term" value="C:membrane"/>
    <property type="evidence" value="ECO:0007669"/>
    <property type="project" value="UniProtKB-SubCell"/>
</dbReference>
<keyword evidence="5" id="KW-0808">Transferase</keyword>
<evidence type="ECO:0000256" key="10">
    <source>
        <dbReference type="ARBA" id="ARBA00022989"/>
    </source>
</evidence>
<dbReference type="PROSITE" id="PS50885">
    <property type="entry name" value="HAMP"/>
    <property type="match status" value="1"/>
</dbReference>
<keyword evidence="11" id="KW-0902">Two-component regulatory system</keyword>